<reference evidence="2 3" key="1">
    <citation type="submission" date="2021-06" db="EMBL/GenBank/DDBJ databases">
        <title>Caerostris darwini draft genome.</title>
        <authorList>
            <person name="Kono N."/>
            <person name="Arakawa K."/>
        </authorList>
    </citation>
    <scope>NUCLEOTIDE SEQUENCE [LARGE SCALE GENOMIC DNA]</scope>
</reference>
<comment type="caution">
    <text evidence="2">The sequence shown here is derived from an EMBL/GenBank/DDBJ whole genome shotgun (WGS) entry which is preliminary data.</text>
</comment>
<dbReference type="AlphaFoldDB" id="A0AAV4Q930"/>
<gene>
    <name evidence="2" type="ORF">CDAR_120891</name>
</gene>
<proteinExistence type="predicted"/>
<dbReference type="EMBL" id="BPLQ01004057">
    <property type="protein sequence ID" value="GIY05114.1"/>
    <property type="molecule type" value="Genomic_DNA"/>
</dbReference>
<evidence type="ECO:0000259" key="1">
    <source>
        <dbReference type="Pfam" id="PF20700"/>
    </source>
</evidence>
<dbReference type="InterPro" id="IPR049012">
    <property type="entry name" value="Mutator_transp_dom"/>
</dbReference>
<protein>
    <recommendedName>
        <fullName evidence="1">Mutator-like transposase domain-containing protein</fullName>
    </recommendedName>
</protein>
<dbReference type="Pfam" id="PF20700">
    <property type="entry name" value="Mutator"/>
    <property type="match status" value="1"/>
</dbReference>
<evidence type="ECO:0000313" key="2">
    <source>
        <dbReference type="EMBL" id="GIY05114.1"/>
    </source>
</evidence>
<organism evidence="2 3">
    <name type="scientific">Caerostris darwini</name>
    <dbReference type="NCBI Taxonomy" id="1538125"/>
    <lineage>
        <taxon>Eukaryota</taxon>
        <taxon>Metazoa</taxon>
        <taxon>Ecdysozoa</taxon>
        <taxon>Arthropoda</taxon>
        <taxon>Chelicerata</taxon>
        <taxon>Arachnida</taxon>
        <taxon>Araneae</taxon>
        <taxon>Araneomorphae</taxon>
        <taxon>Entelegynae</taxon>
        <taxon>Araneoidea</taxon>
        <taxon>Araneidae</taxon>
        <taxon>Caerostris</taxon>
    </lineage>
</organism>
<name>A0AAV4Q930_9ARAC</name>
<sequence>MNLPALSKSGYKKHEQKLLKVVTEDSMCNAAKEVAETFNRDECGVSVDGAWQRRGHTSLNGCVAVLSMDTGKVLDLGSYVFVLPHLQKTTKNA</sequence>
<dbReference type="Proteomes" id="UP001054837">
    <property type="component" value="Unassembled WGS sequence"/>
</dbReference>
<feature type="domain" description="Mutator-like transposase" evidence="1">
    <location>
        <begin position="1"/>
        <end position="77"/>
    </location>
</feature>
<evidence type="ECO:0000313" key="3">
    <source>
        <dbReference type="Proteomes" id="UP001054837"/>
    </source>
</evidence>
<accession>A0AAV4Q930</accession>
<keyword evidence="3" id="KW-1185">Reference proteome</keyword>